<name>A0A0N5D9Z7_THECL</name>
<dbReference type="WBParaSite" id="TCLT_0000997601-mRNA-1">
    <property type="protein sequence ID" value="TCLT_0000997601-mRNA-1"/>
    <property type="gene ID" value="TCLT_0000997601"/>
</dbReference>
<sequence length="91" mass="10583">MSESFVSLVLSMITIVMTNHRKTSLFHDNLNLTTHVAYYWVNNPIFKNSASKKSDIERSKSNVTMDALSSYSRGIFFDLLTKMICEPRFRR</sequence>
<proteinExistence type="predicted"/>
<dbReference type="AlphaFoldDB" id="A0A0N5D9Z7"/>
<accession>A0A0N5D9Z7</accession>
<organism evidence="1">
    <name type="scientific">Thelazia callipaeda</name>
    <name type="common">Oriental eyeworm</name>
    <name type="synonym">Parasitic nematode</name>
    <dbReference type="NCBI Taxonomy" id="103827"/>
    <lineage>
        <taxon>Eukaryota</taxon>
        <taxon>Metazoa</taxon>
        <taxon>Ecdysozoa</taxon>
        <taxon>Nematoda</taxon>
        <taxon>Chromadorea</taxon>
        <taxon>Rhabditida</taxon>
        <taxon>Spirurina</taxon>
        <taxon>Spiruromorpha</taxon>
        <taxon>Thelazioidea</taxon>
        <taxon>Thelaziidae</taxon>
        <taxon>Thelazia</taxon>
    </lineage>
</organism>
<evidence type="ECO:0000313" key="1">
    <source>
        <dbReference type="WBParaSite" id="TCLT_0000997601-mRNA-1"/>
    </source>
</evidence>
<protein>
    <submittedName>
        <fullName evidence="1">Secreted protein</fullName>
    </submittedName>
</protein>
<reference evidence="1" key="1">
    <citation type="submission" date="2017-02" db="UniProtKB">
        <authorList>
            <consortium name="WormBaseParasite"/>
        </authorList>
    </citation>
    <scope>IDENTIFICATION</scope>
</reference>